<evidence type="ECO:0000313" key="1">
    <source>
        <dbReference type="EMBL" id="WBL78812.1"/>
    </source>
</evidence>
<gene>
    <name evidence="1" type="ORF">I3J27_38790</name>
</gene>
<evidence type="ECO:0000313" key="2">
    <source>
        <dbReference type="Proteomes" id="UP001179614"/>
    </source>
</evidence>
<dbReference type="EMBL" id="CP089391">
    <property type="protein sequence ID" value="WBL78812.1"/>
    <property type="molecule type" value="Genomic_DNA"/>
</dbReference>
<sequence>MGTFYSDDQIQEAIAALESYSPGIWETMKRMALITDPRSKQEELAKAAISRALIVVLPKVSFVAQADDKFEAENRLIIDVGNAVRSAIDAGKGGS</sequence>
<keyword evidence="2" id="KW-1185">Reference proteome</keyword>
<accession>A0ABY7MQA1</accession>
<proteinExistence type="predicted"/>
<protein>
    <submittedName>
        <fullName evidence="1">Uncharacterized protein</fullName>
    </submittedName>
</protein>
<dbReference type="RefSeq" id="WP_270164084.1">
    <property type="nucleotide sequence ID" value="NZ_CP089391.1"/>
</dbReference>
<reference evidence="1" key="1">
    <citation type="submission" date="2021-12" db="EMBL/GenBank/DDBJ databases">
        <title>Bradyrhizobium xenonodulans sp. nov.</title>
        <authorList>
            <person name="Claassens R."/>
            <person name="Venter S.N."/>
            <person name="Beukes C.W."/>
            <person name="Stepkowski T."/>
            <person name="Steenkamp E.T."/>
        </authorList>
    </citation>
    <scope>NUCLEOTIDE SEQUENCE</scope>
    <source>
        <strain evidence="1">14AB</strain>
    </source>
</reference>
<organism evidence="1 2">
    <name type="scientific">Bradyrhizobium xenonodulans</name>
    <dbReference type="NCBI Taxonomy" id="2736875"/>
    <lineage>
        <taxon>Bacteria</taxon>
        <taxon>Pseudomonadati</taxon>
        <taxon>Pseudomonadota</taxon>
        <taxon>Alphaproteobacteria</taxon>
        <taxon>Hyphomicrobiales</taxon>
        <taxon>Nitrobacteraceae</taxon>
        <taxon>Bradyrhizobium</taxon>
    </lineage>
</organism>
<name>A0ABY7MQA1_9BRAD</name>
<dbReference type="Proteomes" id="UP001179614">
    <property type="component" value="Chromosome"/>
</dbReference>